<evidence type="ECO:0000256" key="2">
    <source>
        <dbReference type="ARBA" id="ARBA00004496"/>
    </source>
</evidence>
<keyword evidence="5" id="KW-0966">Cell projection</keyword>
<feature type="compositionally biased region" description="Polar residues" evidence="6">
    <location>
        <begin position="2274"/>
        <end position="2284"/>
    </location>
</feature>
<dbReference type="Gene3D" id="2.60.40.10">
    <property type="entry name" value="Immunoglobulins"/>
    <property type="match status" value="24"/>
</dbReference>
<evidence type="ECO:0000259" key="8">
    <source>
        <dbReference type="Pfam" id="PF17213"/>
    </source>
</evidence>
<evidence type="ECO:0000256" key="4">
    <source>
        <dbReference type="ARBA" id="ARBA00023069"/>
    </source>
</evidence>
<comment type="subcellular location">
    <subcellularLocation>
        <location evidence="1">Cell projection</location>
        <location evidence="1">Cilium</location>
    </subcellularLocation>
    <subcellularLocation>
        <location evidence="2">Cytoplasm</location>
    </subcellularLocation>
</comment>
<evidence type="ECO:0000259" key="9">
    <source>
        <dbReference type="Pfam" id="PF22544"/>
    </source>
</evidence>
<gene>
    <name evidence="10" type="ORF">HF521_003846</name>
</gene>
<dbReference type="Gene3D" id="3.40.50.300">
    <property type="entry name" value="P-loop containing nucleotide triphosphate hydrolases"/>
    <property type="match status" value="1"/>
</dbReference>
<feature type="compositionally biased region" description="Polar residues" evidence="6">
    <location>
        <begin position="2419"/>
        <end position="2429"/>
    </location>
</feature>
<feature type="domain" description="HYDIN/VesB/CFA65-like Ig-like" evidence="9">
    <location>
        <begin position="4387"/>
        <end position="4482"/>
    </location>
</feature>
<dbReference type="InterPro" id="IPR053879">
    <property type="entry name" value="HYDIN_VesB_CFA65-like_Ig"/>
</dbReference>
<reference evidence="10" key="1">
    <citation type="submission" date="2020-08" db="EMBL/GenBank/DDBJ databases">
        <title>Chromosome-level assembly of Southern catfish (Silurus meridionalis) provides insights into visual adaptation to the nocturnal and benthic lifestyles.</title>
        <authorList>
            <person name="Zhang Y."/>
            <person name="Wang D."/>
            <person name="Peng Z."/>
        </authorList>
    </citation>
    <scope>NUCLEOTIDE SEQUENCE</scope>
    <source>
        <strain evidence="10">SWU-2019-XX</strain>
        <tissue evidence="10">Muscle</tissue>
    </source>
</reference>
<dbReference type="InterPro" id="IPR033768">
    <property type="entry name" value="Hydin_ADK"/>
</dbReference>
<dbReference type="Pfam" id="PF22544">
    <property type="entry name" value="HYDIN_VesB_CFA65-like_Ig"/>
    <property type="match status" value="3"/>
</dbReference>
<feature type="region of interest" description="Disordered" evidence="6">
    <location>
        <begin position="2536"/>
        <end position="2605"/>
    </location>
</feature>
<dbReference type="EMBL" id="JABFDY010000013">
    <property type="protein sequence ID" value="KAF7699104.1"/>
    <property type="molecule type" value="Genomic_DNA"/>
</dbReference>
<evidence type="ECO:0008006" key="12">
    <source>
        <dbReference type="Google" id="ProtNLM"/>
    </source>
</evidence>
<dbReference type="Pfam" id="PF17213">
    <property type="entry name" value="Hydin_ADK"/>
    <property type="match status" value="1"/>
</dbReference>
<name>A0A8T0B120_SILME</name>
<dbReference type="InterPro" id="IPR031549">
    <property type="entry name" value="ASH"/>
</dbReference>
<feature type="domain" description="HYDIN/VesB/CFA65-like Ig-like" evidence="9">
    <location>
        <begin position="199"/>
        <end position="292"/>
    </location>
</feature>
<dbReference type="PANTHER" id="PTHR23053">
    <property type="entry name" value="DLEC1 DELETED IN LUNG AND ESOPHAGEAL CANCER 1"/>
    <property type="match status" value="1"/>
</dbReference>
<feature type="compositionally biased region" description="Polar residues" evidence="6">
    <location>
        <begin position="2589"/>
        <end position="2598"/>
    </location>
</feature>
<organism evidence="10 11">
    <name type="scientific">Silurus meridionalis</name>
    <name type="common">Southern catfish</name>
    <name type="synonym">Silurus soldatovi meridionalis</name>
    <dbReference type="NCBI Taxonomy" id="175797"/>
    <lineage>
        <taxon>Eukaryota</taxon>
        <taxon>Metazoa</taxon>
        <taxon>Chordata</taxon>
        <taxon>Craniata</taxon>
        <taxon>Vertebrata</taxon>
        <taxon>Euteleostomi</taxon>
        <taxon>Actinopterygii</taxon>
        <taxon>Neopterygii</taxon>
        <taxon>Teleostei</taxon>
        <taxon>Ostariophysi</taxon>
        <taxon>Siluriformes</taxon>
        <taxon>Siluridae</taxon>
        <taxon>Silurus</taxon>
    </lineage>
</organism>
<dbReference type="InterPro" id="IPR033305">
    <property type="entry name" value="Hydin-like"/>
</dbReference>
<dbReference type="Pfam" id="PF14874">
    <property type="entry name" value="PapD-like"/>
    <property type="match status" value="1"/>
</dbReference>
<feature type="compositionally biased region" description="Basic and acidic residues" evidence="6">
    <location>
        <begin position="2559"/>
        <end position="2574"/>
    </location>
</feature>
<feature type="region of interest" description="Disordered" evidence="6">
    <location>
        <begin position="1855"/>
        <end position="1911"/>
    </location>
</feature>
<evidence type="ECO:0000256" key="1">
    <source>
        <dbReference type="ARBA" id="ARBA00004138"/>
    </source>
</evidence>
<dbReference type="Pfam" id="PF24771">
    <property type="entry name" value="Ig_CFAP74_1st"/>
    <property type="match status" value="1"/>
</dbReference>
<feature type="domain" description="Hydin adenylate kinase-like" evidence="8">
    <location>
        <begin position="1957"/>
        <end position="2132"/>
    </location>
</feature>
<comment type="caution">
    <text evidence="10">The sequence shown here is derived from an EMBL/GenBank/DDBJ whole genome shotgun (WGS) entry which is preliminary data.</text>
</comment>
<feature type="region of interest" description="Disordered" evidence="6">
    <location>
        <begin position="2308"/>
        <end position="2341"/>
    </location>
</feature>
<proteinExistence type="predicted"/>
<feature type="region of interest" description="Disordered" evidence="6">
    <location>
        <begin position="2378"/>
        <end position="2433"/>
    </location>
</feature>
<dbReference type="GO" id="GO:1904158">
    <property type="term" value="P:axonemal central apparatus assembly"/>
    <property type="evidence" value="ECO:0007669"/>
    <property type="project" value="TreeGrafter"/>
</dbReference>
<evidence type="ECO:0000313" key="10">
    <source>
        <dbReference type="EMBL" id="KAF7699104.1"/>
    </source>
</evidence>
<protein>
    <recommendedName>
        <fullName evidence="12">Hydrocephalus-inducing protein homolog</fullName>
    </recommendedName>
</protein>
<keyword evidence="3" id="KW-0963">Cytoplasm</keyword>
<feature type="compositionally biased region" description="Polar residues" evidence="6">
    <location>
        <begin position="1"/>
        <end position="16"/>
    </location>
</feature>
<feature type="compositionally biased region" description="Basic and acidic residues" evidence="6">
    <location>
        <begin position="2256"/>
        <end position="2266"/>
    </location>
</feature>
<dbReference type="Proteomes" id="UP000606274">
    <property type="component" value="Unassembled WGS sequence"/>
</dbReference>
<feature type="region of interest" description="Disordered" evidence="6">
    <location>
        <begin position="1"/>
        <end position="42"/>
    </location>
</feature>
<feature type="region of interest" description="Disordered" evidence="6">
    <location>
        <begin position="2231"/>
        <end position="2292"/>
    </location>
</feature>
<sequence length="4989" mass="559639">MMPISKNQPFHSTLQSLPLKLPEPPKTKGATPRIPTLGKHEDKVRKLSPSEYAYEMSQSTEERLANTCQMYPPRILELLDMSETTHHKFSVADVDQPFFQPYPSEIVFQNYVASETYEVQLVLRNNDKMPHLVKVVEDDSLYFTVVSPVDVSNKVAPGMASTFTVLFTPQENKDYTHRVICMTEREKFEVPIRAIGPRAILDFPDELHFSLCPVKCLTQKTLLVRNIGKGEAKFQLSTEKPFSVEPSVGKLTVGESMQVTVDFLPKTTGDHRQQLLLHYNTGEDVYISLYGASTDINVRLEKNSLWVEKTYIFMANQRTVSILNRSDSIVHFQWKGFASEEEEEKHRIRACLELQQEENNEMEQFLTECDADPTLRDRLTVLSRTFQYRRKQLNQDSLAFSDQHIIIEPQEGDVWPNCTAEISIIFKPQEARLYQHTIYCDVTGRESRLPLRIKGEGIGPKLQFNFDLLDIGNVFIGSKHSYEVLVGNKGLIDAPYRLMPPTTAMGLCFSFIPPEGVVPPGACHALEVHFSSDKLGTFSEEFYFTVLGNPQPLILTFRGCVMGPTFHFDIPELNFGEVSFGFRHTLTCLLTNTSLVPMSFHLRIPGDGMRRDSVTSTEQVTELDRNDWKLGDSASERSREFRVTPSSGTVRAQSQMHIEVTLCSNTVQQYSLALVVDVDGVGEEVLALPIKANCVVPEVHLESSMLQFHDCFIGYPYEQPIRLINDTNLPACYGLLSQEYEDNPPLLYSTTHPRGVIQPYSTEQIPLVLQAKTVGKLQLTAIIAILGQKDLMKLLLCCIGKGPAVSLSATELHFGNIPVLTDIPRTLQLFNQSPIPARFFAQMAKSNSLWRVEPAEGEIPPEGQLQLTLVAHLDDTLPFQDKLQLVIRDSQTHTIPLWATGKGTTIVTDRPFAPHLDLGTHFSSGPCQYHFRIINKGQRLHKLLWTTEGFPHFRHRGTLITKHKTLTISREDKFKSPVAPSTLVEPVFSLTPVWLELGPGQSADMLLEASSDTPKVVRERLVCHAFLENQNLKEHIMTADITCQFIAPVLNISPQQINFYVEKVPCMSLVPLYERLCLKNVSKLPLSLELTLPEPFGLSDCTSDDSFTSSKSLVMGNDAEADLWVRFDPSYNLDLVSYVAEEVLEVSYSEHPQRDTVTLRGEVHFPNLHLSSQELDFGCVPNGREVQERFIMTNPSPFPVYYKWELAKDQQQIYSIWISKPQQEEKGVSKIINTDFGTKTRRDSKKRMSTTELNVLGPGGIYSTSSLEDRATPSRVNIFELSQNSGVLQPGESEPVVVSFMGKHDASVQMLAMCLVEGGPKYEVTLKGEASQVTYTLDTPEINFGPQMFDRVAEAEIIVRNTGKAGFSFKLQADQDVFTKDILPGQPLIIPSMSLCVLPSGIPEVFMKVVQLQVEDVRTESIIIRGEGVFPRVYLDLPRDLNKQYSLVLMEAKKAIEKEPLRDDILSRPSTEFGELCEEDHIPRYDALLQMEVERLLVKEHCITTIKSESESAQSETPGSISSMWCKKLSRFILPEYFLDFGCVIHSTVSTHIVKVTNTGPLPVSFRAERKSLAGTGFSTELDRVKNLPYCETETFEMKFDPQGANLKLGEMSIVMPIQVLGGPTVQVRLRAVVVMPSLNISTKMLQFDSVLCGMCKVASVQLHNPEPVPCKWSIKEEEQIKRKHIPLHLKQKVRLEKLTTPLIFEILPSSGILYPDDRVNIQIKFSPAEERMYRERLLIAVAQSTQRILLIAQGQGLEPQLEFSTPKINLGPLLPCSNGEEVEVLVRNPCPFPIEFYSLDFDKQYLEEENILRLMKGYDARNILLLPPRAPGEPLPTELLDYYQEYKSQNLEPAFNTGSHKEVESSDTGEKKKCAGREDTLSNVEQGSLEEGEAGATSVPSKYRTSTGADRVKDNTRTKKMGDLEVNPVSKAIANYIGVYLSPEEQAPHICRGIGIVVHGAPLSGKTALAVSLARYYGAACLNIDSVVQEAVTSGTSSASKQARELFRDTMKPVPSKEENIAMASQATGILSVEALAKHTAEGVQDTDLKDPASTLSTNKKTNNNGAKKNDDSNLTASLAGQTHRLPSESVSQVGELGGRTSLLPDDLLVEILSERLQLSDCNRGVVIDGLETLYCRFPSTALHVIIKAFNNRQHIYFINLTDSYAEFKSREKAQPELTDTMQVVEETAGEKLDVHQLVEGVYETVFEEVKSSADPHLYMLKDLIDSKRTQETKEQLEKQREEEDMKKKNKRVKKEAENLTERKSQLGAAQSALPSDTEQEQQVKGGRKLSSCIEPKDALLEGVRELDEGGKKKAKNGKASKPNGDDKSLQPPDELEKEQITETEMQLISRFNLYEQSEPIIRHMLQNWDRTQGLLLDSPLSEGNQGPWEASEQHKIPSKKVKKEREKERTKIDTDSKMQSPTPSQTHLMPIGREGSENKLAIEFIPHICIPIHKKEEASIGNLLDSMKLPPLDEVLNGLGPPIPPPMLFSVVSYPKKREVSSSHSTPGCFTFLMPSSLEDSAEEKLEVDLETVSLSPSMSAKEDATTLYKGKGKKVPVKEESVKGTLKDKQRAPAKKGRKSIDSRSPPLNTATPSSETDHTKSLEDCLTEHRQRLTHFRWVVQAGGQVTLKLWFHSSVPGDFKHNMEFELMGTKRCYQLYCRGICAFPSISKDHKTVFGHCKKVMQKENGLKKTYIIRSSLYEFGPLPCGKTNDRYKERNCPENIERLIIHNNSPMEAEVNFFLHQDTKSSTFNLDPLSMVLRPNERKELRVGAYPTTQGLIEDSVVCCIKENPEPAIFHISCRGVRPELELERKHLNFDKIFLDRKETRRLCLYNPTALAVAWRVIGFEGLGEEFSISQDSGIIMARSEFSLYIHFHAMRPVSLKKTIRLEVSDVENILGVVQTENINIVAEAYDVALEITFPKGTDNCLDFGIIRVSEEVKISINLKNKGKHDIAYRFILEPTEPGMPNLDSAFTITPQKGSLHPTDRPTCAQAIFCFNKELSIKQQPILQCQVHEPNIDNDRETVKIVPIKVSVQCLYSKYSIHPAHDINFGSVVHGSRITQTITLENRGEFQFYFTISKMSKNLPVCQQKKGIGKRISRESNSARRLSSAIKLRQADSILKDPVRDIIPSQTRLAVGLFSLSPCVGVLLPGAQQVVTVDCVAEQVGCWEECLVVDITDRDPSDNPGGILYKLLAEVCMPGIANEDFASIFEEHRLCKNSNMLQCEQYQEAMGIYIQDENKFVFNNVLVNQTAKARFRLTNTGKIPCKLSLQVKAVFNRMSMRSLEVFELSPTRMTIPSHSHAFATITFTPQNMQTYLGVFEASIEGATGSKVLVFDLVGEGNLPCVTILKPVQRTKHGQPVLQFKRLLVDKRQILPLVIKNISNVPAQVSIDLLDKMGVFSLRAAPGTLCSDISSSHIASVPGTEEKQMAHLASLNLMARQQAEFEVEFHPEVPQSFEATLQLLVKDNQYEKTLLHLLGEGYRDIISLDNISSKVPQDQDSTEGKCDIVNFGDCHVGRLYHKTFTMINHSNSVALRFQWPQDVPQLHFSPQIGHLHASCSKEVTVSFSSEHPIVLNAEMMKCKLCQITFQQSVDQVPDWDDRHRTVKWVDVKNPAQTPVKKKVVETDTEPAHCVEENSYRELELRISATCDYAKFKCDANPIHFKDTMLFQTRVFQMQMDNKGTVELEYSWQVIMENLKKTLCLNHGDSTTTSAKKNQIDLRPASNLRSLSTLLLGDPELPPFTVEPSIGTIPSGTCQIFHIRFTPLEVAHFEARLVCSIPNLKDKQGPEIVMTGHSMMPYCHFQLEESGYLIDNRRNFGVPGSQGSTLQGTLDPNTKVIEFTSTGVGTSICRTFSVVNPTDKPYTFLWRCEDSEVKPFTCLTPKDLIQPGKKVEVSFKYHAQELDLVESSWTFLIPEHNFFMPFLLVGKAKDPVVYIDHAHLNFGCILIGCEAHKTVYVVNGEDQPFHFAIEEVSRHSESFRGSLKLKPMQGTIPPKDKFPLAISFTPTHEGVVTFNIRMLIRGKSQPLTINIKADGYNINVCVQYESPEGTMAELSAADSHLVDFKQVELGGKSTCAFVVSNPGRFNADVQYEITGPEELHCHLQVEPTAAVVPVGNQSRCILKFSPLQKCELKDISFLIKVKDGQVFQCTLVGSTTSLDLEFSFLKYNFGKTFIYSAGMVPATCTLLISNKEERGIRVNCLFSNTPFLEVSFLGDILLPNSTMEVPITFYPREAIRYHEKVVFEINQCSRHVVELMGQGTEMKIDVEDPKLKTVKLGALQVGQRSKKLIPLINNSSSPLTFSLLFTPFIQALVKSKVLSVNPSREVTLKGEGGKCVVEVLFSPQQRIAPFSEEVQLNCLGSMRPLLVLKGCCQGVEVTLDQNYLSFGAVAQHCQSKRNIILQNTGDIGARFKWDAKAFAPDFSICPAEGYICPGMEVPLLVTFAPKEVKQDLCYDNLLCSIEEGKPITLTLVGSCIVLPVSHQVLNFMCQVRSQCTQSVKLSNNSNQRWHLKPVIEGEYWSALLSLVIEPYQQNKVYEITYKPMTMTTEGKKHQGSVFFSFPDGSGTLYTLQGTAEPPKAVSTINREVPSKTSYTEIVPVHNWLSKPQRFRAIVEVIKPERPDITVSLKGLDYVDVPALSKWDYKISFYSYKECHYNAKLTFKNEATGEYQFYYLNFKATPSGVISTIEMVAVTRQTTSSFVNLENPLPTNLLFTTECRSTEINVQPQFSVPALSMETLKIEYQPLRSCETTARLILYNNELGYFPYELLLRALPAPPEKPLYFRAALGSGQYLTAKFTSFSRVKAEYTCKTDHPDFIVEKNVFVSASSPASSDVSVEVYFEPCQLGEVRGLLTVSSITGGDYVFPLYGTCTPPKPQGPVTIRAGSNVSIPFKNVFMETTAFSCHVDNPAFTIKGMDTIRSKKTHQILVSFESPQPTSKTPCTGKLIITSPRTEGHGQGLSWVYYLKGISPEQPHRERMS</sequence>
<dbReference type="InterPro" id="IPR027417">
    <property type="entry name" value="P-loop_NTPase"/>
</dbReference>
<dbReference type="InterPro" id="IPR013783">
    <property type="entry name" value="Ig-like_fold"/>
</dbReference>
<evidence type="ECO:0000256" key="6">
    <source>
        <dbReference type="SAM" id="MobiDB-lite"/>
    </source>
</evidence>
<feature type="compositionally biased region" description="Low complexity" evidence="6">
    <location>
        <begin position="2059"/>
        <end position="2068"/>
    </location>
</feature>
<evidence type="ECO:0000259" key="7">
    <source>
        <dbReference type="Pfam" id="PF15780"/>
    </source>
</evidence>
<feature type="domain" description="Abnormal spindle-like microcephaly-associated protein ASH" evidence="7">
    <location>
        <begin position="3945"/>
        <end position="4028"/>
    </location>
</feature>
<accession>A0A8T0B120</accession>
<feature type="compositionally biased region" description="Polar residues" evidence="6">
    <location>
        <begin position="1899"/>
        <end position="1909"/>
    </location>
</feature>
<dbReference type="SUPFAM" id="SSF52540">
    <property type="entry name" value="P-loop containing nucleoside triphosphate hydrolases"/>
    <property type="match status" value="1"/>
</dbReference>
<keyword evidence="11" id="KW-1185">Reference proteome</keyword>
<evidence type="ECO:0000256" key="5">
    <source>
        <dbReference type="ARBA" id="ARBA00023273"/>
    </source>
</evidence>
<dbReference type="PANTHER" id="PTHR23053:SF0">
    <property type="entry name" value="HYDROCEPHALUS-INDUCING PROTEIN HOMOLOG"/>
    <property type="match status" value="1"/>
</dbReference>
<dbReference type="GO" id="GO:0003341">
    <property type="term" value="P:cilium movement"/>
    <property type="evidence" value="ECO:0007669"/>
    <property type="project" value="TreeGrafter"/>
</dbReference>
<feature type="domain" description="HYDIN/VesB/CFA65-like Ig-like" evidence="9">
    <location>
        <begin position="460"/>
        <end position="560"/>
    </location>
</feature>
<feature type="compositionally biased region" description="Basic and acidic residues" evidence="6">
    <location>
        <begin position="2043"/>
        <end position="2052"/>
    </location>
</feature>
<feature type="compositionally biased region" description="Basic and acidic residues" evidence="6">
    <location>
        <begin position="2231"/>
        <end position="2248"/>
    </location>
</feature>
<dbReference type="GO" id="GO:0005930">
    <property type="term" value="C:axoneme"/>
    <property type="evidence" value="ECO:0007669"/>
    <property type="project" value="TreeGrafter"/>
</dbReference>
<feature type="compositionally biased region" description="Basic and acidic residues" evidence="6">
    <location>
        <begin position="1860"/>
        <end position="1881"/>
    </location>
</feature>
<dbReference type="Pfam" id="PF15780">
    <property type="entry name" value="ASH"/>
    <property type="match status" value="1"/>
</dbReference>
<evidence type="ECO:0000313" key="11">
    <source>
        <dbReference type="Proteomes" id="UP000606274"/>
    </source>
</evidence>
<feature type="region of interest" description="Disordered" evidence="6">
    <location>
        <begin position="2043"/>
        <end position="2075"/>
    </location>
</feature>
<keyword evidence="4" id="KW-0969">Cilium</keyword>
<feature type="compositionally biased region" description="Basic and acidic residues" evidence="6">
    <location>
        <begin position="2405"/>
        <end position="2418"/>
    </location>
</feature>
<evidence type="ECO:0000256" key="3">
    <source>
        <dbReference type="ARBA" id="ARBA00022490"/>
    </source>
</evidence>